<evidence type="ECO:0000313" key="4">
    <source>
        <dbReference type="Proteomes" id="UP000053372"/>
    </source>
</evidence>
<feature type="domain" description="Glycosyltransferase subfamily 4-like N-terminal" evidence="2">
    <location>
        <begin position="14"/>
        <end position="183"/>
    </location>
</feature>
<evidence type="ECO:0000259" key="1">
    <source>
        <dbReference type="Pfam" id="PF00534"/>
    </source>
</evidence>
<dbReference type="RefSeq" id="WP_027838837.1">
    <property type="nucleotide sequence ID" value="NZ_LMTZ01000140.1"/>
</dbReference>
<name>A0A0V7ZFK2_9CYAN</name>
<keyword evidence="4" id="KW-1185">Reference proteome</keyword>
<dbReference type="InterPro" id="IPR001296">
    <property type="entry name" value="Glyco_trans_1"/>
</dbReference>
<evidence type="ECO:0000259" key="2">
    <source>
        <dbReference type="Pfam" id="PF13439"/>
    </source>
</evidence>
<dbReference type="Pfam" id="PF00534">
    <property type="entry name" value="Glycos_transf_1"/>
    <property type="match status" value="1"/>
</dbReference>
<reference evidence="3 4" key="1">
    <citation type="journal article" date="2015" name="Genome Announc.">
        <title>Draft Genome of the Euendolithic (true boring) Cyanobacterium Mastigocoleus testarum strain BC008.</title>
        <authorList>
            <person name="Guida B.S."/>
            <person name="Garcia-Pichel F."/>
        </authorList>
    </citation>
    <scope>NUCLEOTIDE SEQUENCE [LARGE SCALE GENOMIC DNA]</scope>
    <source>
        <strain evidence="3 4">BC008</strain>
    </source>
</reference>
<feature type="domain" description="Glycosyl transferase family 1" evidence="1">
    <location>
        <begin position="202"/>
        <end position="362"/>
    </location>
</feature>
<organism evidence="3 4">
    <name type="scientific">Mastigocoleus testarum BC008</name>
    <dbReference type="NCBI Taxonomy" id="371196"/>
    <lineage>
        <taxon>Bacteria</taxon>
        <taxon>Bacillati</taxon>
        <taxon>Cyanobacteriota</taxon>
        <taxon>Cyanophyceae</taxon>
        <taxon>Nostocales</taxon>
        <taxon>Hapalosiphonaceae</taxon>
        <taxon>Mastigocoleus</taxon>
    </lineage>
</organism>
<dbReference type="OrthoDB" id="433681at2"/>
<sequence length="394" mass="43813">MKLLIVTPALGGVYGGPSKCVVELAQALGKLKIDVDLVTTNANGSTLLEVPLKIWLSKTTYQTQYFPYKGIGDYKFSLSLNSWLYKHVKDYDLVQINAIFSLSNLSAYWACRKYDVPYVVIPHGMLDPWALSYKALKKRIYYNLLEKPALQNAKLIQTLAVNEAEQIKSLNLTVPTAITPNGIHRRDFEKLPNPEVFYQKFPEIRNKTLILFLGRIDPKKGLDLLAKAFSDTLSQFPHTHLIVAGPDNIGFSHTARNFFARVGCLEFVTFTGMLTGPLKYAALAAANIYVAPSYSEGFSMSVLEGMASGLPCVITTGCNFPEAAKTNAAYVVDIDADAIARGIIKCLKSPIDAKKMGERARELIFEKYTWDSIAEKLMGVYKNIILDKPNFSLN</sequence>
<dbReference type="EMBL" id="LMTZ01000140">
    <property type="protein sequence ID" value="KST63326.1"/>
    <property type="molecule type" value="Genomic_DNA"/>
</dbReference>
<dbReference type="Gene3D" id="3.40.50.2000">
    <property type="entry name" value="Glycogen Phosphorylase B"/>
    <property type="match status" value="2"/>
</dbReference>
<dbReference type="PANTHER" id="PTHR45947">
    <property type="entry name" value="SULFOQUINOVOSYL TRANSFERASE SQD2"/>
    <property type="match status" value="1"/>
</dbReference>
<protein>
    <submittedName>
        <fullName evidence="3">Glycosyltransferase</fullName>
    </submittedName>
</protein>
<dbReference type="AlphaFoldDB" id="A0A0V7ZFK2"/>
<dbReference type="PANTHER" id="PTHR45947:SF3">
    <property type="entry name" value="SULFOQUINOVOSYL TRANSFERASE SQD2"/>
    <property type="match status" value="1"/>
</dbReference>
<evidence type="ECO:0000313" key="3">
    <source>
        <dbReference type="EMBL" id="KST63326.1"/>
    </source>
</evidence>
<keyword evidence="3" id="KW-0808">Transferase</keyword>
<dbReference type="GO" id="GO:0016757">
    <property type="term" value="F:glycosyltransferase activity"/>
    <property type="evidence" value="ECO:0007669"/>
    <property type="project" value="InterPro"/>
</dbReference>
<proteinExistence type="predicted"/>
<gene>
    <name evidence="3" type="ORF">BC008_39270</name>
</gene>
<dbReference type="InterPro" id="IPR050194">
    <property type="entry name" value="Glycosyltransferase_grp1"/>
</dbReference>
<dbReference type="Proteomes" id="UP000053372">
    <property type="component" value="Unassembled WGS sequence"/>
</dbReference>
<accession>A0A0V7ZFK2</accession>
<dbReference type="SUPFAM" id="SSF53756">
    <property type="entry name" value="UDP-Glycosyltransferase/glycogen phosphorylase"/>
    <property type="match status" value="1"/>
</dbReference>
<comment type="caution">
    <text evidence="3">The sequence shown here is derived from an EMBL/GenBank/DDBJ whole genome shotgun (WGS) entry which is preliminary data.</text>
</comment>
<dbReference type="Pfam" id="PF13439">
    <property type="entry name" value="Glyco_transf_4"/>
    <property type="match status" value="1"/>
</dbReference>
<dbReference type="InterPro" id="IPR028098">
    <property type="entry name" value="Glyco_trans_4-like_N"/>
</dbReference>